<name>A0A4C1XT45_EUMVA</name>
<feature type="region of interest" description="Disordered" evidence="1">
    <location>
        <begin position="190"/>
        <end position="210"/>
    </location>
</feature>
<sequence>MRGRGCKLGRAGEASAQQLRCGYYRVNSICSILFERRLITDERSRDIVMVTRGPPAPAARPLPYSTRSPKTITQFRRNRFDCVQITLLALRASRRQTLHAPQKVGNNSSIESSLTVNTFVYLHRSNAPRRWVSSGIKRRRCAAPARHYGPSDRQYKAYNVDIQLAGYAEAITASLDKLLKRAADQERLIESSPSEFRTAAGEHSEPAAGSARRLRLKRGFRFMGGSGADGAAGRRMSRKKLLLPKRARTMALRDIVSRETAAPGARAAAARLVPAVLEHAH</sequence>
<keyword evidence="3" id="KW-1185">Reference proteome</keyword>
<evidence type="ECO:0000313" key="2">
    <source>
        <dbReference type="EMBL" id="GBP65704.1"/>
    </source>
</evidence>
<dbReference type="AlphaFoldDB" id="A0A4C1XT45"/>
<reference evidence="2 3" key="1">
    <citation type="journal article" date="2019" name="Commun. Biol.">
        <title>The bagworm genome reveals a unique fibroin gene that provides high tensile strength.</title>
        <authorList>
            <person name="Kono N."/>
            <person name="Nakamura H."/>
            <person name="Ohtoshi R."/>
            <person name="Tomita M."/>
            <person name="Numata K."/>
            <person name="Arakawa K."/>
        </authorList>
    </citation>
    <scope>NUCLEOTIDE SEQUENCE [LARGE SCALE GENOMIC DNA]</scope>
</reference>
<accession>A0A4C1XT45</accession>
<evidence type="ECO:0000256" key="1">
    <source>
        <dbReference type="SAM" id="MobiDB-lite"/>
    </source>
</evidence>
<proteinExistence type="predicted"/>
<dbReference type="EMBL" id="BGZK01000937">
    <property type="protein sequence ID" value="GBP65704.1"/>
    <property type="molecule type" value="Genomic_DNA"/>
</dbReference>
<comment type="caution">
    <text evidence="2">The sequence shown here is derived from an EMBL/GenBank/DDBJ whole genome shotgun (WGS) entry which is preliminary data.</text>
</comment>
<evidence type="ECO:0000313" key="3">
    <source>
        <dbReference type="Proteomes" id="UP000299102"/>
    </source>
</evidence>
<protein>
    <submittedName>
        <fullName evidence="2">Uncharacterized protein</fullName>
    </submittedName>
</protein>
<organism evidence="2 3">
    <name type="scientific">Eumeta variegata</name>
    <name type="common">Bagworm moth</name>
    <name type="synonym">Eumeta japonica</name>
    <dbReference type="NCBI Taxonomy" id="151549"/>
    <lineage>
        <taxon>Eukaryota</taxon>
        <taxon>Metazoa</taxon>
        <taxon>Ecdysozoa</taxon>
        <taxon>Arthropoda</taxon>
        <taxon>Hexapoda</taxon>
        <taxon>Insecta</taxon>
        <taxon>Pterygota</taxon>
        <taxon>Neoptera</taxon>
        <taxon>Endopterygota</taxon>
        <taxon>Lepidoptera</taxon>
        <taxon>Glossata</taxon>
        <taxon>Ditrysia</taxon>
        <taxon>Tineoidea</taxon>
        <taxon>Psychidae</taxon>
        <taxon>Oiketicinae</taxon>
        <taxon>Eumeta</taxon>
    </lineage>
</organism>
<dbReference type="Proteomes" id="UP000299102">
    <property type="component" value="Unassembled WGS sequence"/>
</dbReference>
<gene>
    <name evidence="2" type="ORF">EVAR_48405_1</name>
</gene>